<dbReference type="AlphaFoldDB" id="A0A9P9F510"/>
<keyword evidence="3" id="KW-1185">Reference proteome</keyword>
<accession>A0A9P9F510</accession>
<dbReference type="InterPro" id="IPR050789">
    <property type="entry name" value="Diverse_Enzym_Activities"/>
</dbReference>
<feature type="domain" description="Beta-lactamase-related" evidence="1">
    <location>
        <begin position="21"/>
        <end position="331"/>
    </location>
</feature>
<dbReference type="EMBL" id="JAGMUV010000006">
    <property type="protein sequence ID" value="KAH7152977.1"/>
    <property type="molecule type" value="Genomic_DNA"/>
</dbReference>
<dbReference type="InterPro" id="IPR012338">
    <property type="entry name" value="Beta-lactam/transpept-like"/>
</dbReference>
<name>A0A9P9F510_9HYPO</name>
<gene>
    <name evidence="2" type="ORF">EDB81DRAFT_439688</name>
</gene>
<protein>
    <submittedName>
        <fullName evidence="2">Beta-lactamase/transpeptidase-like protein</fullName>
    </submittedName>
</protein>
<dbReference type="PANTHER" id="PTHR43283:SF3">
    <property type="entry name" value="BETA-LACTAMASE FAMILY PROTEIN (AFU_ORTHOLOGUE AFUA_5G07500)"/>
    <property type="match status" value="1"/>
</dbReference>
<evidence type="ECO:0000313" key="3">
    <source>
        <dbReference type="Proteomes" id="UP000738349"/>
    </source>
</evidence>
<dbReference type="OrthoDB" id="5094220at2759"/>
<dbReference type="InterPro" id="IPR001466">
    <property type="entry name" value="Beta-lactam-related"/>
</dbReference>
<dbReference type="Pfam" id="PF00144">
    <property type="entry name" value="Beta-lactamase"/>
    <property type="match status" value="1"/>
</dbReference>
<organism evidence="2 3">
    <name type="scientific">Dactylonectria macrodidyma</name>
    <dbReference type="NCBI Taxonomy" id="307937"/>
    <lineage>
        <taxon>Eukaryota</taxon>
        <taxon>Fungi</taxon>
        <taxon>Dikarya</taxon>
        <taxon>Ascomycota</taxon>
        <taxon>Pezizomycotina</taxon>
        <taxon>Sordariomycetes</taxon>
        <taxon>Hypocreomycetidae</taxon>
        <taxon>Hypocreales</taxon>
        <taxon>Nectriaceae</taxon>
        <taxon>Dactylonectria</taxon>
    </lineage>
</organism>
<dbReference type="Proteomes" id="UP000738349">
    <property type="component" value="Unassembled WGS sequence"/>
</dbReference>
<proteinExistence type="predicted"/>
<reference evidence="2" key="1">
    <citation type="journal article" date="2021" name="Nat. Commun.">
        <title>Genetic determinants of endophytism in the Arabidopsis root mycobiome.</title>
        <authorList>
            <person name="Mesny F."/>
            <person name="Miyauchi S."/>
            <person name="Thiergart T."/>
            <person name="Pickel B."/>
            <person name="Atanasova L."/>
            <person name="Karlsson M."/>
            <person name="Huettel B."/>
            <person name="Barry K.W."/>
            <person name="Haridas S."/>
            <person name="Chen C."/>
            <person name="Bauer D."/>
            <person name="Andreopoulos W."/>
            <person name="Pangilinan J."/>
            <person name="LaButti K."/>
            <person name="Riley R."/>
            <person name="Lipzen A."/>
            <person name="Clum A."/>
            <person name="Drula E."/>
            <person name="Henrissat B."/>
            <person name="Kohler A."/>
            <person name="Grigoriev I.V."/>
            <person name="Martin F.M."/>
            <person name="Hacquard S."/>
        </authorList>
    </citation>
    <scope>NUCLEOTIDE SEQUENCE</scope>
    <source>
        <strain evidence="2">MPI-CAGE-AT-0147</strain>
    </source>
</reference>
<dbReference type="Gene3D" id="3.40.710.10">
    <property type="entry name" value="DD-peptidase/beta-lactamase superfamily"/>
    <property type="match status" value="1"/>
</dbReference>
<dbReference type="PANTHER" id="PTHR43283">
    <property type="entry name" value="BETA-LACTAMASE-RELATED"/>
    <property type="match status" value="1"/>
</dbReference>
<evidence type="ECO:0000313" key="2">
    <source>
        <dbReference type="EMBL" id="KAH7152977.1"/>
    </source>
</evidence>
<comment type="caution">
    <text evidence="2">The sequence shown here is derived from an EMBL/GenBank/DDBJ whole genome shotgun (WGS) entry which is preliminary data.</text>
</comment>
<dbReference type="SUPFAM" id="SSF56601">
    <property type="entry name" value="beta-lactamase/transpeptidase-like"/>
    <property type="match status" value="1"/>
</dbReference>
<sequence>MSAIPTSQQLGEWLADHKGELAAAGLAVISKDGHIEKATIGFYDAVEGEAVTSNTPFMLGSICKVLTATLVCQLVEEGKISLDDPIAKWLPETGQLYSKSRCTASIRQILGHSGGLVDLVEPVENLDDLVAKLVNQGLLAEPGEIVSYSNAGYMLLGALLKRVTGCDWETLVQSNVLDLLQSPVVNVVLDVSKRPSGGRLRDPLRAEDPPIAEDHIPGLNGTFTRQMMWPRWPGLFAATGTVTAASITDSVTLLGSLLWGDLLPPSSRREMQSVEYRLPGPSLWCEGWGLGWSVIDSSRGLVGHMGGTSTFMLGSVEMGKAVVFLSNTANGALVGRKLACRALGIDSARIPEVVTSSSSDLIPGSHLCGRYGTPAFFVEISVSIDDPGRVLAKSNLDSGDPTAIEKLSGSTFTGRLMSLPTEFTFVPNTEGTDFQYLHVGFRALVKILRS</sequence>
<evidence type="ECO:0000259" key="1">
    <source>
        <dbReference type="Pfam" id="PF00144"/>
    </source>
</evidence>